<feature type="compositionally biased region" description="Polar residues" evidence="1">
    <location>
        <begin position="39"/>
        <end position="53"/>
    </location>
</feature>
<evidence type="ECO:0000313" key="2">
    <source>
        <dbReference type="EMBL" id="ROV95648.1"/>
    </source>
</evidence>
<organism evidence="2 3">
    <name type="scientific">Cytospora chrysosperma</name>
    <name type="common">Cytospora canker fungus</name>
    <name type="synonym">Sphaeria chrysosperma</name>
    <dbReference type="NCBI Taxonomy" id="252740"/>
    <lineage>
        <taxon>Eukaryota</taxon>
        <taxon>Fungi</taxon>
        <taxon>Dikarya</taxon>
        <taxon>Ascomycota</taxon>
        <taxon>Pezizomycotina</taxon>
        <taxon>Sordariomycetes</taxon>
        <taxon>Sordariomycetidae</taxon>
        <taxon>Diaporthales</taxon>
        <taxon>Cytosporaceae</taxon>
        <taxon>Cytospora</taxon>
    </lineage>
</organism>
<sequence>MGLSHDEQPGLELAPVIAPQVAYGEGLEYDPSKPVPAPYNQTLHSNPSISSHQGQHHDAPMYDPYGQSAYLNSATSGWSPASNGFIRIIDTHSFSHKQCECKLVMSLI</sequence>
<name>A0A423VX44_CYTCH</name>
<keyword evidence="3" id="KW-1185">Reference proteome</keyword>
<gene>
    <name evidence="2" type="ORF">VSDG_05280</name>
</gene>
<reference evidence="2 3" key="1">
    <citation type="submission" date="2015-09" db="EMBL/GenBank/DDBJ databases">
        <title>Host preference determinants of Valsa canker pathogens revealed by comparative genomics.</title>
        <authorList>
            <person name="Yin Z."/>
            <person name="Huang L."/>
        </authorList>
    </citation>
    <scope>NUCLEOTIDE SEQUENCE [LARGE SCALE GENOMIC DNA]</scope>
    <source>
        <strain evidence="2 3">YSFL</strain>
    </source>
</reference>
<comment type="caution">
    <text evidence="2">The sequence shown here is derived from an EMBL/GenBank/DDBJ whole genome shotgun (WGS) entry which is preliminary data.</text>
</comment>
<dbReference type="EMBL" id="LJZO01000023">
    <property type="protein sequence ID" value="ROV95648.1"/>
    <property type="molecule type" value="Genomic_DNA"/>
</dbReference>
<dbReference type="AlphaFoldDB" id="A0A423VX44"/>
<evidence type="ECO:0000313" key="3">
    <source>
        <dbReference type="Proteomes" id="UP000284375"/>
    </source>
</evidence>
<evidence type="ECO:0000256" key="1">
    <source>
        <dbReference type="SAM" id="MobiDB-lite"/>
    </source>
</evidence>
<feature type="region of interest" description="Disordered" evidence="1">
    <location>
        <begin position="27"/>
        <end position="65"/>
    </location>
</feature>
<protein>
    <submittedName>
        <fullName evidence="2">Uncharacterized protein</fullName>
    </submittedName>
</protein>
<dbReference type="OrthoDB" id="3499003at2759"/>
<accession>A0A423VX44</accession>
<proteinExistence type="predicted"/>
<dbReference type="Proteomes" id="UP000284375">
    <property type="component" value="Unassembled WGS sequence"/>
</dbReference>